<comment type="caution">
    <text evidence="1">The sequence shown here is derived from an EMBL/GenBank/DDBJ whole genome shotgun (WGS) entry which is preliminary data.</text>
</comment>
<dbReference type="GeneID" id="73327348"/>
<reference evidence="1 2" key="1">
    <citation type="submission" date="2022-03" db="EMBL/GenBank/DDBJ databases">
        <title>Genome data of Colletotrichum spp.</title>
        <authorList>
            <person name="Utami Y.D."/>
            <person name="Hiruma K."/>
        </authorList>
    </citation>
    <scope>NUCLEOTIDE SEQUENCE [LARGE SCALE GENOMIC DNA]</scope>
    <source>
        <strain evidence="1 2">MAFF 239500</strain>
    </source>
</reference>
<keyword evidence="2" id="KW-1185">Reference proteome</keyword>
<name>A0AA37LH02_9PEZI</name>
<sequence>MLAYGQVSQNWPQIGKVRRFSYLLDKDATDMQVGTLQSRRPSYLARYWGHFSWGQFLCLKAMLIVRERLLVLSPRVSASAMGIGAALIRSEQK</sequence>
<dbReference type="EMBL" id="BQXU01000016">
    <property type="protein sequence ID" value="GKT46365.1"/>
    <property type="molecule type" value="Genomic_DNA"/>
</dbReference>
<accession>A0AA37LH02</accession>
<organism evidence="1 2">
    <name type="scientific">Colletotrichum spaethianum</name>
    <dbReference type="NCBI Taxonomy" id="700344"/>
    <lineage>
        <taxon>Eukaryota</taxon>
        <taxon>Fungi</taxon>
        <taxon>Dikarya</taxon>
        <taxon>Ascomycota</taxon>
        <taxon>Pezizomycotina</taxon>
        <taxon>Sordariomycetes</taxon>
        <taxon>Hypocreomycetidae</taxon>
        <taxon>Glomerellales</taxon>
        <taxon>Glomerellaceae</taxon>
        <taxon>Colletotrichum</taxon>
        <taxon>Colletotrichum spaethianum species complex</taxon>
    </lineage>
</organism>
<protein>
    <submittedName>
        <fullName evidence="1">Uncharacterized protein</fullName>
    </submittedName>
</protein>
<dbReference type="Proteomes" id="UP001055115">
    <property type="component" value="Unassembled WGS sequence"/>
</dbReference>
<gene>
    <name evidence="1" type="ORF">ColSpa_06546</name>
</gene>
<proteinExistence type="predicted"/>
<evidence type="ECO:0000313" key="1">
    <source>
        <dbReference type="EMBL" id="GKT46365.1"/>
    </source>
</evidence>
<dbReference type="AlphaFoldDB" id="A0AA37LH02"/>
<evidence type="ECO:0000313" key="2">
    <source>
        <dbReference type="Proteomes" id="UP001055115"/>
    </source>
</evidence>
<dbReference type="RefSeq" id="XP_049128715.1">
    <property type="nucleotide sequence ID" value="XM_049272758.1"/>
</dbReference>